<dbReference type="Pfam" id="PF01569">
    <property type="entry name" value="PAP2"/>
    <property type="match status" value="1"/>
</dbReference>
<dbReference type="RefSeq" id="WP_092174238.1">
    <property type="nucleotide sequence ID" value="NZ_FNZH01000003.1"/>
</dbReference>
<evidence type="ECO:0000313" key="3">
    <source>
        <dbReference type="Proteomes" id="UP000199403"/>
    </source>
</evidence>
<feature type="domain" description="Phosphatidic acid phosphatase type 2/haloperoxidase" evidence="1">
    <location>
        <begin position="319"/>
        <end position="443"/>
    </location>
</feature>
<accession>A0A1H6Y9A9</accession>
<dbReference type="InterPro" id="IPR000326">
    <property type="entry name" value="PAP2/HPO"/>
</dbReference>
<dbReference type="OrthoDB" id="7793240at2"/>
<dbReference type="PROSITE" id="PS51257">
    <property type="entry name" value="PROKAR_LIPOPROTEIN"/>
    <property type="match status" value="1"/>
</dbReference>
<dbReference type="Gene3D" id="1.10.606.20">
    <property type="match status" value="1"/>
</dbReference>
<dbReference type="InterPro" id="IPR052559">
    <property type="entry name" value="V-haloperoxidase"/>
</dbReference>
<dbReference type="PANTHER" id="PTHR34599">
    <property type="entry name" value="PEROXIDASE-RELATED"/>
    <property type="match status" value="1"/>
</dbReference>
<evidence type="ECO:0000313" key="2">
    <source>
        <dbReference type="EMBL" id="SEJ37821.1"/>
    </source>
</evidence>
<dbReference type="STRING" id="1416801.SAMN05192553_103558"/>
<sequence length="461" mass="52167">MIARVKRNQNGLWVGLLASMLTWMACTPDESYKEVLQESFFLVDANEQLTEVMVHDIFSPPVASRIYTYPAIAAYEVAVLAEPDTYVSLMGQLNGSEALNISVDTDGQPINYQMAALTAYYRVASKLVFSEQDIIDRRDALFQRVKDAGMPAAEFARAVDLGESVAEQILAYAAQDNYHESRSFEKYTIRDDLGSWRPTPPAYMEGIEPHWNKIRTFFLDSANQFVPEPPPPFDTLPESRFFQDAKEVMDAGNQLNDFQEEIAYFWDCNPYKMNVKGHVMYAEKKITPGGHWMGITGIASKAKNLNWRQTAEAMAVASIYLFDAFISCWDEKYRSVLIRPETYINRYMDEEWTPLLQTPPFPEYTSGHSVISTAASQALTGLLGEPFYFLDSTEVKYGLGTREFNSFREAAEEAAISRFYGGIHYLPAITNGVDQGRAVASWIEGRIRTRKISLAETVTRP</sequence>
<dbReference type="PANTHER" id="PTHR34599:SF1">
    <property type="entry name" value="PHOSPHATIDIC ACID PHOSPHATASE TYPE 2_HALOPEROXIDASE DOMAIN-CONTAINING PROTEIN"/>
    <property type="match status" value="1"/>
</dbReference>
<protein>
    <submittedName>
        <fullName evidence="2">PAP2 superfamily protein</fullName>
    </submittedName>
</protein>
<dbReference type="AlphaFoldDB" id="A0A1H6Y9A9"/>
<dbReference type="SUPFAM" id="SSF48317">
    <property type="entry name" value="Acid phosphatase/Vanadium-dependent haloperoxidase"/>
    <property type="match status" value="1"/>
</dbReference>
<reference evidence="3" key="1">
    <citation type="submission" date="2016-10" db="EMBL/GenBank/DDBJ databases">
        <authorList>
            <person name="Varghese N."/>
            <person name="Submissions S."/>
        </authorList>
    </citation>
    <scope>NUCLEOTIDE SEQUENCE [LARGE SCALE GENOMIC DNA]</scope>
    <source>
        <strain evidence="3">IBRC-M 10761</strain>
    </source>
</reference>
<keyword evidence="3" id="KW-1185">Reference proteome</keyword>
<name>A0A1H6Y9A9_9BACT</name>
<organism evidence="2 3">
    <name type="scientific">Cyclobacterium xiamenense</name>
    <dbReference type="NCBI Taxonomy" id="1297121"/>
    <lineage>
        <taxon>Bacteria</taxon>
        <taxon>Pseudomonadati</taxon>
        <taxon>Bacteroidota</taxon>
        <taxon>Cytophagia</taxon>
        <taxon>Cytophagales</taxon>
        <taxon>Cyclobacteriaceae</taxon>
        <taxon>Cyclobacterium</taxon>
    </lineage>
</organism>
<dbReference type="CDD" id="cd03398">
    <property type="entry name" value="PAP2_haloperoxidase"/>
    <property type="match status" value="1"/>
</dbReference>
<proteinExistence type="predicted"/>
<dbReference type="InterPro" id="IPR036938">
    <property type="entry name" value="PAP2/HPO_sf"/>
</dbReference>
<gene>
    <name evidence="2" type="ORF">SAMN05192553_103558</name>
</gene>
<dbReference type="Proteomes" id="UP000199403">
    <property type="component" value="Unassembled WGS sequence"/>
</dbReference>
<evidence type="ECO:0000259" key="1">
    <source>
        <dbReference type="Pfam" id="PF01569"/>
    </source>
</evidence>
<dbReference type="EMBL" id="FNZH01000003">
    <property type="protein sequence ID" value="SEJ37821.1"/>
    <property type="molecule type" value="Genomic_DNA"/>
</dbReference>